<sequence>MSEDITAKEQTLEYMKNRIEKMGKTQHIEILNILKKNTTVKLNENRNGVYINLSYLPNDVIEELQKYLDYLKDQETNLEQLEIQKEEFKTTIECGIRSGAEDIHAYSEGRRRSPEEYGIAAV</sequence>
<feature type="coiled-coil region" evidence="1">
    <location>
        <begin position="61"/>
        <end position="91"/>
    </location>
</feature>
<protein>
    <recommendedName>
        <fullName evidence="3">NET domain-containing protein</fullName>
    </recommendedName>
</protein>
<dbReference type="EMBL" id="MN740016">
    <property type="protein sequence ID" value="QHT84195.1"/>
    <property type="molecule type" value="Genomic_DNA"/>
</dbReference>
<evidence type="ECO:0008006" key="3">
    <source>
        <dbReference type="Google" id="ProtNLM"/>
    </source>
</evidence>
<dbReference type="AlphaFoldDB" id="A0A6C0HVK5"/>
<accession>A0A6C0HVK5</accession>
<evidence type="ECO:0000256" key="1">
    <source>
        <dbReference type="SAM" id="Coils"/>
    </source>
</evidence>
<reference evidence="2" key="1">
    <citation type="journal article" date="2020" name="Nature">
        <title>Giant virus diversity and host interactions through global metagenomics.</title>
        <authorList>
            <person name="Schulz F."/>
            <person name="Roux S."/>
            <person name="Paez-Espino D."/>
            <person name="Jungbluth S."/>
            <person name="Walsh D.A."/>
            <person name="Denef V.J."/>
            <person name="McMahon K.D."/>
            <person name="Konstantinidis K.T."/>
            <person name="Eloe-Fadrosh E.A."/>
            <person name="Kyrpides N.C."/>
            <person name="Woyke T."/>
        </authorList>
    </citation>
    <scope>NUCLEOTIDE SEQUENCE</scope>
    <source>
        <strain evidence="2">GVMAG-M-3300023184-16</strain>
    </source>
</reference>
<evidence type="ECO:0000313" key="2">
    <source>
        <dbReference type="EMBL" id="QHT84195.1"/>
    </source>
</evidence>
<name>A0A6C0HVK5_9ZZZZ</name>
<proteinExistence type="predicted"/>
<organism evidence="2">
    <name type="scientific">viral metagenome</name>
    <dbReference type="NCBI Taxonomy" id="1070528"/>
    <lineage>
        <taxon>unclassified sequences</taxon>
        <taxon>metagenomes</taxon>
        <taxon>organismal metagenomes</taxon>
    </lineage>
</organism>
<keyword evidence="1" id="KW-0175">Coiled coil</keyword>